<dbReference type="InterPro" id="IPR021006">
    <property type="entry name" value="Hda2/3"/>
</dbReference>
<proteinExistence type="predicted"/>
<accession>A0A9P8PLL9</accession>
<dbReference type="Gene3D" id="3.40.50.12360">
    <property type="match status" value="1"/>
</dbReference>
<dbReference type="InterPro" id="IPR038609">
    <property type="entry name" value="HDA1_su2/3_sf"/>
</dbReference>
<protein>
    <recommendedName>
        <fullName evidence="5">HDA1 complex subunit 2</fullName>
    </recommendedName>
</protein>
<keyword evidence="4" id="KW-1185">Reference proteome</keyword>
<gene>
    <name evidence="3" type="ORF">WICMUC_003620</name>
</gene>
<dbReference type="Pfam" id="PF11496">
    <property type="entry name" value="HDA2-3"/>
    <property type="match status" value="1"/>
</dbReference>
<dbReference type="InterPro" id="IPR026216">
    <property type="entry name" value="HDA3"/>
</dbReference>
<evidence type="ECO:0000256" key="2">
    <source>
        <dbReference type="SAM" id="MobiDB-lite"/>
    </source>
</evidence>
<dbReference type="AlphaFoldDB" id="A0A9P8PLL9"/>
<reference evidence="3" key="2">
    <citation type="submission" date="2021-01" db="EMBL/GenBank/DDBJ databases">
        <authorList>
            <person name="Schikora-Tamarit M.A."/>
        </authorList>
    </citation>
    <scope>NUCLEOTIDE SEQUENCE</scope>
    <source>
        <strain evidence="3">CBS6341</strain>
    </source>
</reference>
<dbReference type="Proteomes" id="UP000769528">
    <property type="component" value="Unassembled WGS sequence"/>
</dbReference>
<organism evidence="3 4">
    <name type="scientific">Wickerhamomyces mucosus</name>
    <dbReference type="NCBI Taxonomy" id="1378264"/>
    <lineage>
        <taxon>Eukaryota</taxon>
        <taxon>Fungi</taxon>
        <taxon>Dikarya</taxon>
        <taxon>Ascomycota</taxon>
        <taxon>Saccharomycotina</taxon>
        <taxon>Saccharomycetes</taxon>
        <taxon>Phaffomycetales</taxon>
        <taxon>Wickerhamomycetaceae</taxon>
        <taxon>Wickerhamomyces</taxon>
    </lineage>
</organism>
<sequence>MNLTNLLVNGTPPPTDSLQRVFYLPVGLSPIQIELYNILTKLHKASLLRKLDNSLNIKNDSIDPEYLNDDKLIEILEQNLSNIFDHPYLLVDHYMPKKLLLMESHERLMFASDKFKKLDLLLELLKTESLDLLLVARSVKELDLIEAFIIGRDLLYKRYSGTSLIDDFNPTEDPYKSFTENSKKDNDDYVPRSKKVSKTGTNAKTLRLHLITRQLLNGPQTSSLNLDFVLSFVSSLKDEDIHTIRQHNPNIRLINFIVLNSPTHGKISLTKSDNEKDDLKTIQFDSLLNSIIKRNEDGTKIYIENFGITLEKSLPFFKEPSKNQWPFPQLPAFELSSIDDIRNSISKIDEQALVTSGNKKIKLNEINIPEKISFKDYHNLLTKLTYGRIKEVEEIISQNAKNLIPIKIKSNLKHLQLDNTKLKVGGLFKELKQLKEDVVGVEKKFERLELEFERLESTKREHEYELKELKDFDEGKHEMNNEIERVKITQQLQNFNETKRLKIEELGTTIDSLRKEYQEITSEAVEKSTVSKALISQNEEILKKLNGKGKQLRSLMNEEVKINKSIEKQKLLNEIQFLKNYNNKLNEIVKDKVSVVNVGRNGRLHRSTTPYN</sequence>
<feature type="coiled-coil region" evidence="1">
    <location>
        <begin position="496"/>
        <end position="523"/>
    </location>
</feature>
<dbReference type="OrthoDB" id="4034449at2759"/>
<feature type="coiled-coil region" evidence="1">
    <location>
        <begin position="417"/>
        <end position="472"/>
    </location>
</feature>
<feature type="region of interest" description="Disordered" evidence="2">
    <location>
        <begin position="176"/>
        <end position="198"/>
    </location>
</feature>
<evidence type="ECO:0008006" key="5">
    <source>
        <dbReference type="Google" id="ProtNLM"/>
    </source>
</evidence>
<evidence type="ECO:0000313" key="3">
    <source>
        <dbReference type="EMBL" id="KAH3673514.1"/>
    </source>
</evidence>
<evidence type="ECO:0000256" key="1">
    <source>
        <dbReference type="SAM" id="Coils"/>
    </source>
</evidence>
<evidence type="ECO:0000313" key="4">
    <source>
        <dbReference type="Proteomes" id="UP000769528"/>
    </source>
</evidence>
<dbReference type="EMBL" id="JAEUBF010000974">
    <property type="protein sequence ID" value="KAH3673514.1"/>
    <property type="molecule type" value="Genomic_DNA"/>
</dbReference>
<dbReference type="GO" id="GO:0070823">
    <property type="term" value="C:HDA1 complex"/>
    <property type="evidence" value="ECO:0007669"/>
    <property type="project" value="InterPro"/>
</dbReference>
<feature type="compositionally biased region" description="Basic and acidic residues" evidence="2">
    <location>
        <begin position="181"/>
        <end position="191"/>
    </location>
</feature>
<reference evidence="3" key="1">
    <citation type="journal article" date="2021" name="Open Biol.">
        <title>Shared evolutionary footprints suggest mitochondrial oxidative damage underlies multiple complex I losses in fungi.</title>
        <authorList>
            <person name="Schikora-Tamarit M.A."/>
            <person name="Marcet-Houben M."/>
            <person name="Nosek J."/>
            <person name="Gabaldon T."/>
        </authorList>
    </citation>
    <scope>NUCLEOTIDE SEQUENCE</scope>
    <source>
        <strain evidence="3">CBS6341</strain>
    </source>
</reference>
<name>A0A9P8PLL9_9ASCO</name>
<dbReference type="PRINTS" id="PR02093">
    <property type="entry name" value="HDA1SUBUNIT3"/>
</dbReference>
<comment type="caution">
    <text evidence="3">The sequence shown here is derived from an EMBL/GenBank/DDBJ whole genome shotgun (WGS) entry which is preliminary data.</text>
</comment>
<keyword evidence="1" id="KW-0175">Coiled coil</keyword>